<sequence>MYQGIFSNLSLTHNIKYVSNNIYTCVEHIKPFSGAAGPGSGPVNAPNHYYYDNDDDENIVDYARVLFKNIRRVRFCELPITRPSTRPSRSIGATWYAVEARGSFVTADSQIICINTRRSASRNEDIKGSHIDQTAVSPRAVQFPSIRSNSVHLAAAAAVLSLQPSHPTGPSYILTITWYRHSTFTLSIPIPDPHQHSHTTYHYRLQ</sequence>
<dbReference type="AlphaFoldDB" id="A0A6G0ZJY5"/>
<proteinExistence type="predicted"/>
<name>A0A6G0ZJY5_APHCR</name>
<comment type="caution">
    <text evidence="1">The sequence shown here is derived from an EMBL/GenBank/DDBJ whole genome shotgun (WGS) entry which is preliminary data.</text>
</comment>
<accession>A0A6G0ZJY5</accession>
<reference evidence="1 2" key="1">
    <citation type="submission" date="2019-08" db="EMBL/GenBank/DDBJ databases">
        <title>Whole genome of Aphis craccivora.</title>
        <authorList>
            <person name="Voronova N.V."/>
            <person name="Shulinski R.S."/>
            <person name="Bandarenka Y.V."/>
            <person name="Zhorov D.G."/>
            <person name="Warner D."/>
        </authorList>
    </citation>
    <scope>NUCLEOTIDE SEQUENCE [LARGE SCALE GENOMIC DNA]</scope>
    <source>
        <strain evidence="1">180601</strain>
        <tissue evidence="1">Whole Body</tissue>
    </source>
</reference>
<evidence type="ECO:0000313" key="2">
    <source>
        <dbReference type="Proteomes" id="UP000478052"/>
    </source>
</evidence>
<evidence type="ECO:0000313" key="1">
    <source>
        <dbReference type="EMBL" id="KAF0771608.1"/>
    </source>
</evidence>
<keyword evidence="2" id="KW-1185">Reference proteome</keyword>
<organism evidence="1 2">
    <name type="scientific">Aphis craccivora</name>
    <name type="common">Cowpea aphid</name>
    <dbReference type="NCBI Taxonomy" id="307492"/>
    <lineage>
        <taxon>Eukaryota</taxon>
        <taxon>Metazoa</taxon>
        <taxon>Ecdysozoa</taxon>
        <taxon>Arthropoda</taxon>
        <taxon>Hexapoda</taxon>
        <taxon>Insecta</taxon>
        <taxon>Pterygota</taxon>
        <taxon>Neoptera</taxon>
        <taxon>Paraneoptera</taxon>
        <taxon>Hemiptera</taxon>
        <taxon>Sternorrhyncha</taxon>
        <taxon>Aphidomorpha</taxon>
        <taxon>Aphidoidea</taxon>
        <taxon>Aphididae</taxon>
        <taxon>Aphidini</taxon>
        <taxon>Aphis</taxon>
        <taxon>Aphis</taxon>
    </lineage>
</organism>
<gene>
    <name evidence="1" type="ORF">FWK35_00014305</name>
</gene>
<dbReference type="EMBL" id="VUJU01000274">
    <property type="protein sequence ID" value="KAF0771608.1"/>
    <property type="molecule type" value="Genomic_DNA"/>
</dbReference>
<protein>
    <submittedName>
        <fullName evidence="1">Uncharacterized protein</fullName>
    </submittedName>
</protein>
<dbReference type="Proteomes" id="UP000478052">
    <property type="component" value="Unassembled WGS sequence"/>
</dbReference>